<sequence>MRRYKRGDQVTARSDIGGINVPDVPAGAVGTVVETTLTGRPKKIHFALETPWGPKRFDVGVHRRHVELD</sequence>
<proteinExistence type="predicted"/>
<protein>
    <submittedName>
        <fullName evidence="1">Uncharacterized protein</fullName>
    </submittedName>
</protein>
<keyword evidence="2" id="KW-1185">Reference proteome</keyword>
<evidence type="ECO:0000313" key="1">
    <source>
        <dbReference type="EMBL" id="TQR82681.1"/>
    </source>
</evidence>
<dbReference type="RefSeq" id="WP_142270961.1">
    <property type="nucleotide sequence ID" value="NZ_VIFX01000063.1"/>
</dbReference>
<reference evidence="1 2" key="1">
    <citation type="submission" date="2018-10" db="EMBL/GenBank/DDBJ databases">
        <title>Draft genome of Mycobacterium hodleri strain B.</title>
        <authorList>
            <person name="Amande T.J."/>
            <person name="Mcgenity T.J."/>
        </authorList>
    </citation>
    <scope>NUCLEOTIDE SEQUENCE [LARGE SCALE GENOMIC DNA]</scope>
    <source>
        <strain evidence="1 2">B</strain>
    </source>
</reference>
<evidence type="ECO:0000313" key="2">
    <source>
        <dbReference type="Proteomes" id="UP000315759"/>
    </source>
</evidence>
<organism evidence="1 2">
    <name type="scientific">Mycolicibacterium hodleri</name>
    <dbReference type="NCBI Taxonomy" id="49897"/>
    <lineage>
        <taxon>Bacteria</taxon>
        <taxon>Bacillati</taxon>
        <taxon>Actinomycetota</taxon>
        <taxon>Actinomycetes</taxon>
        <taxon>Mycobacteriales</taxon>
        <taxon>Mycobacteriaceae</taxon>
        <taxon>Mycolicibacterium</taxon>
    </lineage>
</organism>
<dbReference type="AlphaFoldDB" id="A0A544VRS2"/>
<dbReference type="Proteomes" id="UP000315759">
    <property type="component" value="Unassembled WGS sequence"/>
</dbReference>
<gene>
    <name evidence="1" type="ORF">D8S82_30810</name>
</gene>
<dbReference type="EMBL" id="VIFX01000063">
    <property type="protein sequence ID" value="TQR82681.1"/>
    <property type="molecule type" value="Genomic_DNA"/>
</dbReference>
<accession>A0A544VRS2</accession>
<name>A0A544VRS2_9MYCO</name>
<comment type="caution">
    <text evidence="1">The sequence shown here is derived from an EMBL/GenBank/DDBJ whole genome shotgun (WGS) entry which is preliminary data.</text>
</comment>